<reference evidence="2 3" key="1">
    <citation type="submission" date="2019-07" db="EMBL/GenBank/DDBJ databases">
        <title>Whole genome shotgun sequence of Cellulomonas composti NBRC 100758.</title>
        <authorList>
            <person name="Hosoyama A."/>
            <person name="Uohara A."/>
            <person name="Ohji S."/>
            <person name="Ichikawa N."/>
        </authorList>
    </citation>
    <scope>NUCLEOTIDE SEQUENCE [LARGE SCALE GENOMIC DNA]</scope>
    <source>
        <strain evidence="2 3">NBRC 100758</strain>
    </source>
</reference>
<protein>
    <recommendedName>
        <fullName evidence="1">TrwC relaxase domain-containing protein</fullName>
    </recommendedName>
</protein>
<gene>
    <name evidence="2" type="ORF">CCO02nite_16960</name>
</gene>
<comment type="caution">
    <text evidence="2">The sequence shown here is derived from an EMBL/GenBank/DDBJ whole genome shotgun (WGS) entry which is preliminary data.</text>
</comment>
<feature type="domain" description="TrwC relaxase" evidence="1">
    <location>
        <begin position="2"/>
        <end position="57"/>
    </location>
</feature>
<evidence type="ECO:0000313" key="2">
    <source>
        <dbReference type="EMBL" id="GEL95038.1"/>
    </source>
</evidence>
<proteinExistence type="predicted"/>
<dbReference type="AlphaFoldDB" id="A0A511JAN2"/>
<sequence>MAGYDLTFTAPKSVSVLWGLADDQARAALYDAHHAALASALRFVEQLLIRTQVGAAGFPARRRRSTPPARRPKSG</sequence>
<organism evidence="2 3">
    <name type="scientific">Cellulomonas composti</name>
    <dbReference type="NCBI Taxonomy" id="266130"/>
    <lineage>
        <taxon>Bacteria</taxon>
        <taxon>Bacillati</taxon>
        <taxon>Actinomycetota</taxon>
        <taxon>Actinomycetes</taxon>
        <taxon>Micrococcales</taxon>
        <taxon>Cellulomonadaceae</taxon>
        <taxon>Cellulomonas</taxon>
    </lineage>
</organism>
<evidence type="ECO:0000259" key="1">
    <source>
        <dbReference type="Pfam" id="PF08751"/>
    </source>
</evidence>
<name>A0A511JAN2_9CELL</name>
<accession>A0A511JAN2</accession>
<dbReference type="SUPFAM" id="SSF55464">
    <property type="entry name" value="Origin of replication-binding domain, RBD-like"/>
    <property type="match status" value="1"/>
</dbReference>
<evidence type="ECO:0000313" key="3">
    <source>
        <dbReference type="Proteomes" id="UP000321720"/>
    </source>
</evidence>
<dbReference type="RefSeq" id="WP_246117433.1">
    <property type="nucleotide sequence ID" value="NZ_BJWG01000006.1"/>
</dbReference>
<dbReference type="Pfam" id="PF08751">
    <property type="entry name" value="TrwC"/>
    <property type="match status" value="1"/>
</dbReference>
<dbReference type="Proteomes" id="UP000321720">
    <property type="component" value="Unassembled WGS sequence"/>
</dbReference>
<dbReference type="InterPro" id="IPR014862">
    <property type="entry name" value="TrwC"/>
</dbReference>
<keyword evidence="3" id="KW-1185">Reference proteome</keyword>
<dbReference type="EMBL" id="BJWG01000006">
    <property type="protein sequence ID" value="GEL95038.1"/>
    <property type="molecule type" value="Genomic_DNA"/>
</dbReference>